<gene>
    <name evidence="2" type="ORF">LX73_1233</name>
</gene>
<comment type="caution">
    <text evidence="2">The sequence shown here is derived from an EMBL/GenBank/DDBJ whole genome shotgun (WGS) entry which is preliminary data.</text>
</comment>
<dbReference type="Proteomes" id="UP000324595">
    <property type="component" value="Unassembled WGS sequence"/>
</dbReference>
<name>A0A5D3YLF9_9BACT</name>
<sequence>MTENQNKELAGIQYVGISGGTNDCKEAVLRIIQSNTSINHVWILSNDNHHALLLDIGVGDFLAVKSGFASDYRGGGATAFSFILALLDKLEIDVSEISVSEDFLSRLDASALTKDDIERIEKSESAQAVNWGDYVLKEHLDLDLNKTLNQKIAPILPLGLIEPRLLDLASKFRESPNEQIFQGYKRLEDVVRERTGIEEHGSKLFSKSFLEEDSVLYWPDINTAEQKGRAQIFVGVYMAFRNPKAHREQRQSLSDQISEFLLLNKLFQLEAESDLRKNND</sequence>
<dbReference type="RefSeq" id="WP_148898591.1">
    <property type="nucleotide sequence ID" value="NZ_VNHY01000002.1"/>
</dbReference>
<dbReference type="AlphaFoldDB" id="A0A5D3YLF9"/>
<feature type="domain" description="Conserved hypothetical protein CHP02391" evidence="1">
    <location>
        <begin position="177"/>
        <end position="259"/>
    </location>
</feature>
<dbReference type="InterPro" id="IPR012654">
    <property type="entry name" value="CHP02391"/>
</dbReference>
<organism evidence="2 3">
    <name type="scientific">Fodinibius salinus</name>
    <dbReference type="NCBI Taxonomy" id="860790"/>
    <lineage>
        <taxon>Bacteria</taxon>
        <taxon>Pseudomonadati</taxon>
        <taxon>Balneolota</taxon>
        <taxon>Balneolia</taxon>
        <taxon>Balneolales</taxon>
        <taxon>Balneolaceae</taxon>
        <taxon>Fodinibius</taxon>
    </lineage>
</organism>
<dbReference type="Pfam" id="PF09509">
    <property type="entry name" value="Hypoth_Ymh"/>
    <property type="match status" value="1"/>
</dbReference>
<accession>A0A5D3YLF9</accession>
<dbReference type="OrthoDB" id="1863356at2"/>
<protein>
    <recommendedName>
        <fullName evidence="1">Conserved hypothetical protein CHP02391 domain-containing protein</fullName>
    </recommendedName>
</protein>
<evidence type="ECO:0000259" key="1">
    <source>
        <dbReference type="Pfam" id="PF09509"/>
    </source>
</evidence>
<reference evidence="2 3" key="1">
    <citation type="submission" date="2019-07" db="EMBL/GenBank/DDBJ databases">
        <title>Genomic Encyclopedia of Archaeal and Bacterial Type Strains, Phase II (KMG-II): from individual species to whole genera.</title>
        <authorList>
            <person name="Goeker M."/>
        </authorList>
    </citation>
    <scope>NUCLEOTIDE SEQUENCE [LARGE SCALE GENOMIC DNA]</scope>
    <source>
        <strain evidence="2 3">DSM 21935</strain>
    </source>
</reference>
<evidence type="ECO:0000313" key="2">
    <source>
        <dbReference type="EMBL" id="TYP93527.1"/>
    </source>
</evidence>
<keyword evidence="3" id="KW-1185">Reference proteome</keyword>
<proteinExistence type="predicted"/>
<dbReference type="EMBL" id="VNHY01000002">
    <property type="protein sequence ID" value="TYP93527.1"/>
    <property type="molecule type" value="Genomic_DNA"/>
</dbReference>
<evidence type="ECO:0000313" key="3">
    <source>
        <dbReference type="Proteomes" id="UP000324595"/>
    </source>
</evidence>